<protein>
    <submittedName>
        <fullName evidence="1">Uncharacterized protein</fullName>
    </submittedName>
</protein>
<dbReference type="AlphaFoldDB" id="A0AAV6VFT9"/>
<name>A0AAV6VFT9_9ARAC</name>
<keyword evidence="2" id="KW-1185">Reference proteome</keyword>
<gene>
    <name evidence="1" type="ORF">JTE90_029173</name>
</gene>
<accession>A0AAV6VFT9</accession>
<sequence>MDKLPVNDGIVSTRVDRQDNAFFIGRLEHRSNCGQYIDKRFGSLLISLQLAAKWRQSYLPDYQSISRSLALEGAFHSFYLSYYA</sequence>
<dbReference type="Proteomes" id="UP000827092">
    <property type="component" value="Unassembled WGS sequence"/>
</dbReference>
<organism evidence="1 2">
    <name type="scientific">Oedothorax gibbosus</name>
    <dbReference type="NCBI Taxonomy" id="931172"/>
    <lineage>
        <taxon>Eukaryota</taxon>
        <taxon>Metazoa</taxon>
        <taxon>Ecdysozoa</taxon>
        <taxon>Arthropoda</taxon>
        <taxon>Chelicerata</taxon>
        <taxon>Arachnida</taxon>
        <taxon>Araneae</taxon>
        <taxon>Araneomorphae</taxon>
        <taxon>Entelegynae</taxon>
        <taxon>Araneoidea</taxon>
        <taxon>Linyphiidae</taxon>
        <taxon>Erigoninae</taxon>
        <taxon>Oedothorax</taxon>
    </lineage>
</organism>
<evidence type="ECO:0000313" key="2">
    <source>
        <dbReference type="Proteomes" id="UP000827092"/>
    </source>
</evidence>
<comment type="caution">
    <text evidence="1">The sequence shown here is derived from an EMBL/GenBank/DDBJ whole genome shotgun (WGS) entry which is preliminary data.</text>
</comment>
<evidence type="ECO:0000313" key="1">
    <source>
        <dbReference type="EMBL" id="KAG8194882.1"/>
    </source>
</evidence>
<proteinExistence type="predicted"/>
<dbReference type="EMBL" id="JAFNEN010000097">
    <property type="protein sequence ID" value="KAG8194882.1"/>
    <property type="molecule type" value="Genomic_DNA"/>
</dbReference>
<reference evidence="1 2" key="1">
    <citation type="journal article" date="2022" name="Nat. Ecol. Evol.">
        <title>A masculinizing supergene underlies an exaggerated male reproductive morph in a spider.</title>
        <authorList>
            <person name="Hendrickx F."/>
            <person name="De Corte Z."/>
            <person name="Sonet G."/>
            <person name="Van Belleghem S.M."/>
            <person name="Kostlbacher S."/>
            <person name="Vangestel C."/>
        </authorList>
    </citation>
    <scope>NUCLEOTIDE SEQUENCE [LARGE SCALE GENOMIC DNA]</scope>
    <source>
        <strain evidence="1">W744_W776</strain>
    </source>
</reference>